<reference evidence="3" key="1">
    <citation type="submission" date="2014-11" db="EMBL/GenBank/DDBJ databases">
        <authorList>
            <person name="Otto D Thomas"/>
            <person name="Naeem Raeece"/>
        </authorList>
    </citation>
    <scope>NUCLEOTIDE SEQUENCE</scope>
</reference>
<evidence type="ECO:0000256" key="1">
    <source>
        <dbReference type="SAM" id="Coils"/>
    </source>
</evidence>
<protein>
    <submittedName>
        <fullName evidence="3">Uncharacterized protein</fullName>
    </submittedName>
</protein>
<keyword evidence="1" id="KW-0175">Coiled coil</keyword>
<feature type="compositionally biased region" description="Low complexity" evidence="2">
    <location>
        <begin position="117"/>
        <end position="133"/>
    </location>
</feature>
<proteinExistence type="predicted"/>
<dbReference type="VEuPathDB" id="CryptoDB:Cvel_9425"/>
<evidence type="ECO:0000313" key="3">
    <source>
        <dbReference type="EMBL" id="CEM49475.1"/>
    </source>
</evidence>
<organism evidence="3">
    <name type="scientific">Chromera velia CCMP2878</name>
    <dbReference type="NCBI Taxonomy" id="1169474"/>
    <lineage>
        <taxon>Eukaryota</taxon>
        <taxon>Sar</taxon>
        <taxon>Alveolata</taxon>
        <taxon>Colpodellida</taxon>
        <taxon>Chromeraceae</taxon>
        <taxon>Chromera</taxon>
    </lineage>
</organism>
<sequence>MDAVLKAVGVSGGGDESSRSSVVEQNLLLLKRLDKLELERALEEEEVRRIKEELAQVESDHKRLCEAAFVPYSFFCRDRRHQRGQIEIKDGPKTPDSEHNSFIAVVRWGFIPLSPCETSPSPSSSSSVSSASPAPTPTLGLMGGGDESRKGGSSSSAPGDPAFRPTRLPSGVMNGQVELAIANTEMAAVCGIALAEPSRLDFSGTDVWFGTADGMVCFDAKGALFVDGKEMEGGVPFAVGDVIRLSWSIQRERGKKNPGGGVSKERGDLSFRTKIVLEKNGDAVAELELEGARALLPAVCGQHFDVLALPSSARSSFLAARKNTPLEGAEASPKEGISRNLVSQAVQLMDEFHHGNTGSSTTTQAEEARNLLNEHAERAGEHTVSGHVRI</sequence>
<evidence type="ECO:0000256" key="2">
    <source>
        <dbReference type="SAM" id="MobiDB-lite"/>
    </source>
</evidence>
<gene>
    <name evidence="3" type="ORF">Cvel_9425</name>
</gene>
<feature type="coiled-coil region" evidence="1">
    <location>
        <begin position="26"/>
        <end position="67"/>
    </location>
</feature>
<accession>A0A0G4HY81</accession>
<name>A0A0G4HY81_9ALVE</name>
<dbReference type="EMBL" id="CDMZ01004347">
    <property type="protein sequence ID" value="CEM49475.1"/>
    <property type="molecule type" value="Genomic_DNA"/>
</dbReference>
<feature type="region of interest" description="Disordered" evidence="2">
    <location>
        <begin position="117"/>
        <end position="170"/>
    </location>
</feature>
<dbReference type="AlphaFoldDB" id="A0A0G4HY81"/>